<evidence type="ECO:0000259" key="5">
    <source>
        <dbReference type="Pfam" id="PF01965"/>
    </source>
</evidence>
<dbReference type="InterPro" id="IPR050325">
    <property type="entry name" value="Prot/Nucl_acid_deglycase"/>
</dbReference>
<evidence type="ECO:0000313" key="7">
    <source>
        <dbReference type="Proteomes" id="UP000276260"/>
    </source>
</evidence>
<evidence type="ECO:0000256" key="3">
    <source>
        <dbReference type="ARBA" id="ARBA00038493"/>
    </source>
</evidence>
<dbReference type="Proteomes" id="UP000276260">
    <property type="component" value="Unassembled WGS sequence"/>
</dbReference>
<dbReference type="Gene3D" id="1.25.40.10">
    <property type="entry name" value="Tetratricopeptide repeat domain"/>
    <property type="match status" value="1"/>
</dbReference>
<dbReference type="EMBL" id="RRCF01000003">
    <property type="protein sequence ID" value="RRJ20298.1"/>
    <property type="molecule type" value="Genomic_DNA"/>
</dbReference>
<feature type="domain" description="DJ-1/PfpI" evidence="5">
    <location>
        <begin position="113"/>
        <end position="254"/>
    </location>
</feature>
<dbReference type="Pfam" id="PF01965">
    <property type="entry name" value="DJ-1_PfpI"/>
    <property type="match status" value="1"/>
</dbReference>
<feature type="chain" id="PRO_5018579658" evidence="4">
    <location>
        <begin position="31"/>
        <end position="377"/>
    </location>
</feature>
<gene>
    <name evidence="6" type="ORF">EIK76_12290</name>
</gene>
<evidence type="ECO:0000256" key="1">
    <source>
        <dbReference type="ARBA" id="ARBA00023016"/>
    </source>
</evidence>
<dbReference type="PANTHER" id="PTHR48094:SF11">
    <property type="entry name" value="GLUTATHIONE-INDEPENDENT GLYOXALASE HSP31-RELATED"/>
    <property type="match status" value="1"/>
</dbReference>
<organism evidence="6 7">
    <name type="scientific">Rheinheimera mesophila</name>
    <dbReference type="NCBI Taxonomy" id="1547515"/>
    <lineage>
        <taxon>Bacteria</taxon>
        <taxon>Pseudomonadati</taxon>
        <taxon>Pseudomonadota</taxon>
        <taxon>Gammaproteobacteria</taxon>
        <taxon>Chromatiales</taxon>
        <taxon>Chromatiaceae</taxon>
        <taxon>Rheinheimera</taxon>
    </lineage>
</organism>
<dbReference type="InterPro" id="IPR029062">
    <property type="entry name" value="Class_I_gatase-like"/>
</dbReference>
<keyword evidence="2" id="KW-0456">Lyase</keyword>
<feature type="signal peptide" evidence="4">
    <location>
        <begin position="1"/>
        <end position="30"/>
    </location>
</feature>
<dbReference type="InterPro" id="IPR002818">
    <property type="entry name" value="DJ-1/PfpI"/>
</dbReference>
<accession>A0A3P3QGP7</accession>
<evidence type="ECO:0000256" key="4">
    <source>
        <dbReference type="SAM" id="SignalP"/>
    </source>
</evidence>
<sequence length="377" mass="40588">MTLTFLTKAGMKKVGLVLLATLSLFGVAQAAESAVKPKVLLVASSYGVADDPNKPGMEFDEYAMAYHLLSPKVELELASPKGGNVEVGEYNKTKPYNAAVLASAEAMTLLTNSKKLSEIKAQDYQAVLVLGGKGAMFDLADHQPLQQLLTDMAAQQKIIAAVCHGPAALLHVKNADGSLLLQGKKVAGFSNLEETMFAKEMLQLYPFLLQDALTTAGALYQHTGPMLPLTVQDGKLITGQNPYSTPAVVDAILAQLKLQAAPRQAYPDERAVSLIQQFLAGQPVPQPLDEQQVDIPLLAIWGYYYLQFATADSERQQAVQVMEHVSGRFTDPQFLMALAQGQLQLGNTARAVELAKAVLKQQPDSKAAQQLLSNVKA</sequence>
<keyword evidence="4" id="KW-0732">Signal</keyword>
<name>A0A3P3QGP7_9GAMM</name>
<dbReference type="GO" id="GO:0005737">
    <property type="term" value="C:cytoplasm"/>
    <property type="evidence" value="ECO:0007669"/>
    <property type="project" value="TreeGrafter"/>
</dbReference>
<dbReference type="SUPFAM" id="SSF52317">
    <property type="entry name" value="Class I glutamine amidotransferase-like"/>
    <property type="match status" value="1"/>
</dbReference>
<protein>
    <submittedName>
        <fullName evidence="6">Type 1 glutamine amidotransferase domain-containing protein</fullName>
    </submittedName>
</protein>
<dbReference type="GO" id="GO:0019243">
    <property type="term" value="P:methylglyoxal catabolic process to D-lactate via S-lactoyl-glutathione"/>
    <property type="evidence" value="ECO:0007669"/>
    <property type="project" value="TreeGrafter"/>
</dbReference>
<keyword evidence="6" id="KW-0808">Transferase</keyword>
<reference evidence="6 7" key="1">
    <citation type="submission" date="2018-11" db="EMBL/GenBank/DDBJ databases">
        <title>Draft genome analysis of Rheinheimera mesophila isolated from an industrial waste site.</title>
        <authorList>
            <person name="Yu Q."/>
            <person name="Qi Y."/>
            <person name="Zhang H."/>
            <person name="Lu Y."/>
            <person name="Pu J."/>
        </authorList>
    </citation>
    <scope>NUCLEOTIDE SEQUENCE [LARGE SCALE GENOMIC DNA]</scope>
    <source>
        <strain evidence="6 7">IITR13</strain>
    </source>
</reference>
<evidence type="ECO:0000313" key="6">
    <source>
        <dbReference type="EMBL" id="RRJ20298.1"/>
    </source>
</evidence>
<dbReference type="PANTHER" id="PTHR48094">
    <property type="entry name" value="PROTEIN/NUCLEIC ACID DEGLYCASE DJ-1-RELATED"/>
    <property type="match status" value="1"/>
</dbReference>
<comment type="caution">
    <text evidence="6">The sequence shown here is derived from an EMBL/GenBank/DDBJ whole genome shotgun (WGS) entry which is preliminary data.</text>
</comment>
<keyword evidence="6" id="KW-0315">Glutamine amidotransferase</keyword>
<comment type="similarity">
    <text evidence="3">Belongs to the peptidase C56 family. HSP31-like subfamily.</text>
</comment>
<evidence type="ECO:0000256" key="2">
    <source>
        <dbReference type="ARBA" id="ARBA00023239"/>
    </source>
</evidence>
<keyword evidence="1" id="KW-0346">Stress response</keyword>
<dbReference type="CDD" id="cd03141">
    <property type="entry name" value="GATase1_Hsp31_like"/>
    <property type="match status" value="1"/>
</dbReference>
<dbReference type="InterPro" id="IPR011990">
    <property type="entry name" value="TPR-like_helical_dom_sf"/>
</dbReference>
<keyword evidence="7" id="KW-1185">Reference proteome</keyword>
<dbReference type="RefSeq" id="WP_046519430.1">
    <property type="nucleotide sequence ID" value="NZ_LAVS01000011.1"/>
</dbReference>
<dbReference type="GO" id="GO:0019172">
    <property type="term" value="F:glyoxalase III activity"/>
    <property type="evidence" value="ECO:0007669"/>
    <property type="project" value="TreeGrafter"/>
</dbReference>
<dbReference type="GO" id="GO:0016740">
    <property type="term" value="F:transferase activity"/>
    <property type="evidence" value="ECO:0007669"/>
    <property type="project" value="UniProtKB-KW"/>
</dbReference>
<dbReference type="Gene3D" id="3.40.50.880">
    <property type="match status" value="1"/>
</dbReference>
<dbReference type="OrthoDB" id="9792284at2"/>
<proteinExistence type="inferred from homology"/>
<dbReference type="AlphaFoldDB" id="A0A3P3QGP7"/>